<reference evidence="2 3" key="1">
    <citation type="submission" date="2020-12" db="EMBL/GenBank/DDBJ databases">
        <title>Concerted genomic and epigenomic changes stabilize Arabidopsis allopolyploids.</title>
        <authorList>
            <person name="Chen Z."/>
        </authorList>
    </citation>
    <scope>NUCLEOTIDE SEQUENCE [LARGE SCALE GENOMIC DNA]</scope>
    <source>
        <strain evidence="2">As9502</strain>
        <tissue evidence="2">Leaf</tissue>
    </source>
</reference>
<proteinExistence type="predicted"/>
<comment type="caution">
    <text evidence="2">The sequence shown here is derived from an EMBL/GenBank/DDBJ whole genome shotgun (WGS) entry which is preliminary data.</text>
</comment>
<dbReference type="PANTHER" id="PTHR24414">
    <property type="entry name" value="F-BOX/KELCH-REPEAT PROTEIN SKIP4"/>
    <property type="match status" value="1"/>
</dbReference>
<protein>
    <recommendedName>
        <fullName evidence="4">F-box domain-containing protein</fullName>
    </recommendedName>
</protein>
<evidence type="ECO:0008006" key="4">
    <source>
        <dbReference type="Google" id="ProtNLM"/>
    </source>
</evidence>
<keyword evidence="3" id="KW-1185">Reference proteome</keyword>
<evidence type="ECO:0000313" key="3">
    <source>
        <dbReference type="Proteomes" id="UP000694251"/>
    </source>
</evidence>
<dbReference type="EMBL" id="JAEFBJ010000008">
    <property type="protein sequence ID" value="KAG7583255.1"/>
    <property type="molecule type" value="Genomic_DNA"/>
</dbReference>
<evidence type="ECO:0000256" key="1">
    <source>
        <dbReference type="SAM" id="MobiDB-lite"/>
    </source>
</evidence>
<dbReference type="Proteomes" id="UP000694251">
    <property type="component" value="Chromosome 8"/>
</dbReference>
<gene>
    <name evidence="2" type="ORF">ISN44_As08g027810</name>
</gene>
<accession>A0A8T2B937</accession>
<sequence>MSNDAPEVATHSKRRKKEASPSSSSGFLHSLLEAVAISCLARVSRLDHAALSLVSKTCLLMVLSSELYQTRSLTAYAEKFLYVCFCMPTDETPRWFILRPTKDAASGNDVNLAQPSSSRACSSTVGFTSGTT</sequence>
<name>A0A8T2B937_ARASU</name>
<dbReference type="InterPro" id="IPR050354">
    <property type="entry name" value="F-box/kelch-repeat_ARATH"/>
</dbReference>
<dbReference type="OrthoDB" id="1113795at2759"/>
<organism evidence="2 3">
    <name type="scientific">Arabidopsis suecica</name>
    <name type="common">Swedish thale-cress</name>
    <name type="synonym">Cardaminopsis suecica</name>
    <dbReference type="NCBI Taxonomy" id="45249"/>
    <lineage>
        <taxon>Eukaryota</taxon>
        <taxon>Viridiplantae</taxon>
        <taxon>Streptophyta</taxon>
        <taxon>Embryophyta</taxon>
        <taxon>Tracheophyta</taxon>
        <taxon>Spermatophyta</taxon>
        <taxon>Magnoliopsida</taxon>
        <taxon>eudicotyledons</taxon>
        <taxon>Gunneridae</taxon>
        <taxon>Pentapetalae</taxon>
        <taxon>rosids</taxon>
        <taxon>malvids</taxon>
        <taxon>Brassicales</taxon>
        <taxon>Brassicaceae</taxon>
        <taxon>Camelineae</taxon>
        <taxon>Arabidopsis</taxon>
    </lineage>
</organism>
<evidence type="ECO:0000313" key="2">
    <source>
        <dbReference type="EMBL" id="KAG7583255.1"/>
    </source>
</evidence>
<feature type="region of interest" description="Disordered" evidence="1">
    <location>
        <begin position="1"/>
        <end position="25"/>
    </location>
</feature>
<dbReference type="PANTHER" id="PTHR24414:SF154">
    <property type="entry name" value="BNAC05G49580D PROTEIN"/>
    <property type="match status" value="1"/>
</dbReference>
<dbReference type="AlphaFoldDB" id="A0A8T2B937"/>